<accession>A0A4Y4DKY3</accession>
<dbReference type="EMBL" id="BJNY01000001">
    <property type="protein sequence ID" value="GED04484.1"/>
    <property type="molecule type" value="Genomic_DNA"/>
</dbReference>
<evidence type="ECO:0000313" key="2">
    <source>
        <dbReference type="Proteomes" id="UP000316612"/>
    </source>
</evidence>
<dbReference type="Proteomes" id="UP000316612">
    <property type="component" value="Unassembled WGS sequence"/>
</dbReference>
<dbReference type="Pfam" id="PF13935">
    <property type="entry name" value="Ead_Ea22"/>
    <property type="match status" value="1"/>
</dbReference>
<evidence type="ECO:0008006" key="3">
    <source>
        <dbReference type="Google" id="ProtNLM"/>
    </source>
</evidence>
<gene>
    <name evidence="1" type="ORF">AUR04nite_00160</name>
</gene>
<protein>
    <recommendedName>
        <fullName evidence="3">Ead/Ea22-like family protein</fullName>
    </recommendedName>
</protein>
<name>A0A4Y4DKY3_GLUUR</name>
<evidence type="ECO:0000313" key="1">
    <source>
        <dbReference type="EMBL" id="GED04484.1"/>
    </source>
</evidence>
<dbReference type="AlphaFoldDB" id="A0A4Y4DKY3"/>
<organism evidence="1 2">
    <name type="scientific">Glutamicibacter uratoxydans</name>
    <name type="common">Arthrobacter uratoxydans</name>
    <dbReference type="NCBI Taxonomy" id="43667"/>
    <lineage>
        <taxon>Bacteria</taxon>
        <taxon>Bacillati</taxon>
        <taxon>Actinomycetota</taxon>
        <taxon>Actinomycetes</taxon>
        <taxon>Micrococcales</taxon>
        <taxon>Micrococcaceae</taxon>
        <taxon>Glutamicibacter</taxon>
    </lineage>
</organism>
<reference evidence="1 2" key="1">
    <citation type="submission" date="2019-06" db="EMBL/GenBank/DDBJ databases">
        <title>Whole genome shotgun sequence of Glutamicibacter uratoxydans NBRC 15515.</title>
        <authorList>
            <person name="Hosoyama A."/>
            <person name="Uohara A."/>
            <person name="Ohji S."/>
            <person name="Ichikawa N."/>
        </authorList>
    </citation>
    <scope>NUCLEOTIDE SEQUENCE [LARGE SCALE GENOMIC DNA]</scope>
    <source>
        <strain evidence="1 2">NBRC 15515</strain>
    </source>
</reference>
<comment type="caution">
    <text evidence="1">The sequence shown here is derived from an EMBL/GenBank/DDBJ whole genome shotgun (WGS) entry which is preliminary data.</text>
</comment>
<dbReference type="InterPro" id="IPR025153">
    <property type="entry name" value="Ead_Ea22"/>
</dbReference>
<sequence length="141" mass="16120">MTAVMENLRRIASEATQGEWKAPKHEYASADEYAVDRVKSSEGIEVIGQLGCGCCDVGLEISEADAKFLETFHPQRVLALLAELEKLDSSFLMERDQRKHAEEQVKRVKRLADDAKTRKIHEQWIAPEAIHEELERKTIWS</sequence>
<keyword evidence="2" id="KW-1185">Reference proteome</keyword>
<proteinExistence type="predicted"/>